<evidence type="ECO:0000259" key="1">
    <source>
        <dbReference type="SMART" id="SM00867"/>
    </source>
</evidence>
<dbReference type="InterPro" id="IPR007372">
    <property type="entry name" value="Lipid/polyisoprenoid-bd_YceI"/>
</dbReference>
<dbReference type="Proteomes" id="UP000501802">
    <property type="component" value="Chromosome"/>
</dbReference>
<keyword evidence="3" id="KW-1185">Reference proteome</keyword>
<protein>
    <submittedName>
        <fullName evidence="2">YceI family protein</fullName>
    </submittedName>
</protein>
<accession>A0A6G9ANG2</accession>
<sequence>MQNNLFFSAALATLFLTGDLLPATGVLKTPEKSNIRLSLAKATTYSVDPAQSTISWNAKKVTGEHNGIVKMAKGQLNLEGNKLIGGTFVADMSTLRDVDKGETNPFNEKLVNHLRSDDFFAVEKYPTSTFKIISAKPITGARPGEPNYTIVGDLTMKATTKTQTFPATINLSGDVVQATAKFAVNRLDYDIKYRAAIIGTAADKIIDDTFSLDLKIVATKAPL</sequence>
<organism evidence="2 3">
    <name type="scientific">Spirosoma aureum</name>
    <dbReference type="NCBI Taxonomy" id="2692134"/>
    <lineage>
        <taxon>Bacteria</taxon>
        <taxon>Pseudomonadati</taxon>
        <taxon>Bacteroidota</taxon>
        <taxon>Cytophagia</taxon>
        <taxon>Cytophagales</taxon>
        <taxon>Cytophagaceae</taxon>
        <taxon>Spirosoma</taxon>
    </lineage>
</organism>
<feature type="domain" description="Lipid/polyisoprenoid-binding YceI-like" evidence="1">
    <location>
        <begin position="44"/>
        <end position="219"/>
    </location>
</feature>
<evidence type="ECO:0000313" key="2">
    <source>
        <dbReference type="EMBL" id="QIP13815.1"/>
    </source>
</evidence>
<dbReference type="AlphaFoldDB" id="A0A6G9ANG2"/>
<dbReference type="RefSeq" id="WP_167209248.1">
    <property type="nucleotide sequence ID" value="NZ_CP050063.1"/>
</dbReference>
<dbReference type="PANTHER" id="PTHR34406">
    <property type="entry name" value="PROTEIN YCEI"/>
    <property type="match status" value="1"/>
</dbReference>
<dbReference type="EMBL" id="CP050063">
    <property type="protein sequence ID" value="QIP13815.1"/>
    <property type="molecule type" value="Genomic_DNA"/>
</dbReference>
<dbReference type="KEGG" id="spib:G8759_14955"/>
<proteinExistence type="predicted"/>
<dbReference type="Gene3D" id="2.40.128.110">
    <property type="entry name" value="Lipid/polyisoprenoid-binding, YceI-like"/>
    <property type="match status" value="1"/>
</dbReference>
<dbReference type="Pfam" id="PF04264">
    <property type="entry name" value="YceI"/>
    <property type="match status" value="1"/>
</dbReference>
<dbReference type="PANTHER" id="PTHR34406:SF1">
    <property type="entry name" value="PROTEIN YCEI"/>
    <property type="match status" value="1"/>
</dbReference>
<dbReference type="InterPro" id="IPR036761">
    <property type="entry name" value="TTHA0802/YceI-like_sf"/>
</dbReference>
<dbReference type="SUPFAM" id="SSF101874">
    <property type="entry name" value="YceI-like"/>
    <property type="match status" value="1"/>
</dbReference>
<dbReference type="SMART" id="SM00867">
    <property type="entry name" value="YceI"/>
    <property type="match status" value="1"/>
</dbReference>
<reference evidence="2 3" key="1">
    <citation type="submission" date="2020-03" db="EMBL/GenBank/DDBJ databases">
        <authorList>
            <person name="Kim M.K."/>
        </authorList>
    </citation>
    <scope>NUCLEOTIDE SEQUENCE [LARGE SCALE GENOMIC DNA]</scope>
    <source>
        <strain evidence="2 3">BT328</strain>
    </source>
</reference>
<evidence type="ECO:0000313" key="3">
    <source>
        <dbReference type="Proteomes" id="UP000501802"/>
    </source>
</evidence>
<gene>
    <name evidence="2" type="ORF">G8759_14955</name>
</gene>
<name>A0A6G9ANG2_9BACT</name>